<evidence type="ECO:0000313" key="1">
    <source>
        <dbReference type="EMBL" id="KAI4859617.1"/>
    </source>
</evidence>
<reference evidence="1 2" key="1">
    <citation type="journal article" date="2022" name="New Phytol.">
        <title>Ecological generalism drives hyperdiversity of secondary metabolite gene clusters in xylarialean endophytes.</title>
        <authorList>
            <person name="Franco M.E.E."/>
            <person name="Wisecaver J.H."/>
            <person name="Arnold A.E."/>
            <person name="Ju Y.M."/>
            <person name="Slot J.C."/>
            <person name="Ahrendt S."/>
            <person name="Moore L.P."/>
            <person name="Eastman K.E."/>
            <person name="Scott K."/>
            <person name="Konkel Z."/>
            <person name="Mondo S.J."/>
            <person name="Kuo A."/>
            <person name="Hayes R.D."/>
            <person name="Haridas S."/>
            <person name="Andreopoulos B."/>
            <person name="Riley R."/>
            <person name="LaButti K."/>
            <person name="Pangilinan J."/>
            <person name="Lipzen A."/>
            <person name="Amirebrahimi M."/>
            <person name="Yan J."/>
            <person name="Adam C."/>
            <person name="Keymanesh K."/>
            <person name="Ng V."/>
            <person name="Louie K."/>
            <person name="Northen T."/>
            <person name="Drula E."/>
            <person name="Henrissat B."/>
            <person name="Hsieh H.M."/>
            <person name="Youens-Clark K."/>
            <person name="Lutzoni F."/>
            <person name="Miadlikowska J."/>
            <person name="Eastwood D.C."/>
            <person name="Hamelin R.C."/>
            <person name="Grigoriev I.V."/>
            <person name="U'Ren J.M."/>
        </authorList>
    </citation>
    <scope>NUCLEOTIDE SEQUENCE [LARGE SCALE GENOMIC DNA]</scope>
    <source>
        <strain evidence="1 2">CBS 119005</strain>
    </source>
</reference>
<comment type="caution">
    <text evidence="1">The sequence shown here is derived from an EMBL/GenBank/DDBJ whole genome shotgun (WGS) entry which is preliminary data.</text>
</comment>
<evidence type="ECO:0000313" key="2">
    <source>
        <dbReference type="Proteomes" id="UP001497700"/>
    </source>
</evidence>
<proteinExistence type="predicted"/>
<sequence length="143" mass="15743">MSFQLWLTVASPRAARNAESRVPHGGPIPLTSARSSRRESVSQSAGSLLLLGSRDDFRQDSCGKADTAYTVLLYYPVDDTADHKIDTFHNPSTVSRASQLIHHAPFHLWNFTLHFLVLTQHAIQVSAQYATTLAAPKSEAILD</sequence>
<organism evidence="1 2">
    <name type="scientific">Hypoxylon rubiginosum</name>
    <dbReference type="NCBI Taxonomy" id="110542"/>
    <lineage>
        <taxon>Eukaryota</taxon>
        <taxon>Fungi</taxon>
        <taxon>Dikarya</taxon>
        <taxon>Ascomycota</taxon>
        <taxon>Pezizomycotina</taxon>
        <taxon>Sordariomycetes</taxon>
        <taxon>Xylariomycetidae</taxon>
        <taxon>Xylariales</taxon>
        <taxon>Hypoxylaceae</taxon>
        <taxon>Hypoxylon</taxon>
    </lineage>
</organism>
<protein>
    <submittedName>
        <fullName evidence="1">Uncharacterized protein</fullName>
    </submittedName>
</protein>
<name>A0ACB9YK75_9PEZI</name>
<gene>
    <name evidence="1" type="ORF">F4820DRAFT_453701</name>
</gene>
<dbReference type="EMBL" id="MU393622">
    <property type="protein sequence ID" value="KAI4859617.1"/>
    <property type="molecule type" value="Genomic_DNA"/>
</dbReference>
<dbReference type="Proteomes" id="UP001497700">
    <property type="component" value="Unassembled WGS sequence"/>
</dbReference>
<keyword evidence="2" id="KW-1185">Reference proteome</keyword>
<accession>A0ACB9YK75</accession>